<dbReference type="RefSeq" id="WP_344346579.1">
    <property type="nucleotide sequence ID" value="NZ_BAAASM010000004.1"/>
</dbReference>
<dbReference type="SUPFAM" id="SSF54593">
    <property type="entry name" value="Glyoxalase/Bleomycin resistance protein/Dihydroxybiphenyl dioxygenase"/>
    <property type="match status" value="1"/>
</dbReference>
<dbReference type="Gene3D" id="3.10.180.10">
    <property type="entry name" value="2,3-Dihydroxybiphenyl 1,2-Dioxygenase, domain 1"/>
    <property type="match status" value="1"/>
</dbReference>
<gene>
    <name evidence="2" type="ORF">ACFP3J_25135</name>
</gene>
<comment type="caution">
    <text evidence="2">The sequence shown here is derived from an EMBL/GenBank/DDBJ whole genome shotgun (WGS) entry which is preliminary data.</text>
</comment>
<keyword evidence="3" id="KW-1185">Reference proteome</keyword>
<dbReference type="PROSITE" id="PS51819">
    <property type="entry name" value="VOC"/>
    <property type="match status" value="1"/>
</dbReference>
<sequence length="121" mass="13172">MPALTKYYGVTLDCSHPTELAEFYSELTGLKISYKSDDFAGLDGNGGPAMGFQKVAGYQAPQWPGQSVPQQFHLDFSAEDLDGAEKWVLELGATKAETQPGGERWRVFLDPAGHPFCISQG</sequence>
<evidence type="ECO:0000313" key="2">
    <source>
        <dbReference type="EMBL" id="MFC5658752.1"/>
    </source>
</evidence>
<protein>
    <submittedName>
        <fullName evidence="2">VOC family protein</fullName>
    </submittedName>
</protein>
<dbReference type="InterPro" id="IPR037523">
    <property type="entry name" value="VOC_core"/>
</dbReference>
<name>A0ABW0WKG9_STRNO</name>
<proteinExistence type="predicted"/>
<evidence type="ECO:0000313" key="3">
    <source>
        <dbReference type="Proteomes" id="UP001596065"/>
    </source>
</evidence>
<feature type="domain" description="VOC" evidence="1">
    <location>
        <begin position="6"/>
        <end position="121"/>
    </location>
</feature>
<dbReference type="Proteomes" id="UP001596065">
    <property type="component" value="Unassembled WGS sequence"/>
</dbReference>
<reference evidence="3" key="1">
    <citation type="journal article" date="2019" name="Int. J. Syst. Evol. Microbiol.">
        <title>The Global Catalogue of Microorganisms (GCM) 10K type strain sequencing project: providing services to taxonomists for standard genome sequencing and annotation.</title>
        <authorList>
            <consortium name="The Broad Institute Genomics Platform"/>
            <consortium name="The Broad Institute Genome Sequencing Center for Infectious Disease"/>
            <person name="Wu L."/>
            <person name="Ma J."/>
        </authorList>
    </citation>
    <scope>NUCLEOTIDE SEQUENCE [LARGE SCALE GENOMIC DNA]</scope>
    <source>
        <strain evidence="3">KCTC 5701</strain>
    </source>
</reference>
<accession>A0ABW0WKG9</accession>
<dbReference type="CDD" id="cd06587">
    <property type="entry name" value="VOC"/>
    <property type="match status" value="1"/>
</dbReference>
<dbReference type="PANTHER" id="PTHR35908">
    <property type="entry name" value="HYPOTHETICAL FUSION PROTEIN"/>
    <property type="match status" value="1"/>
</dbReference>
<dbReference type="InterPro" id="IPR029068">
    <property type="entry name" value="Glyas_Bleomycin-R_OHBP_Dase"/>
</dbReference>
<dbReference type="Pfam" id="PF18029">
    <property type="entry name" value="Glyoxalase_6"/>
    <property type="match status" value="1"/>
</dbReference>
<organism evidence="2 3">
    <name type="scientific">Streptomyces nogalater</name>
    <dbReference type="NCBI Taxonomy" id="38314"/>
    <lineage>
        <taxon>Bacteria</taxon>
        <taxon>Bacillati</taxon>
        <taxon>Actinomycetota</taxon>
        <taxon>Actinomycetes</taxon>
        <taxon>Kitasatosporales</taxon>
        <taxon>Streptomycetaceae</taxon>
        <taxon>Streptomyces</taxon>
    </lineage>
</organism>
<evidence type="ECO:0000259" key="1">
    <source>
        <dbReference type="PROSITE" id="PS51819"/>
    </source>
</evidence>
<dbReference type="InterPro" id="IPR041581">
    <property type="entry name" value="Glyoxalase_6"/>
</dbReference>
<dbReference type="PANTHER" id="PTHR35908:SF1">
    <property type="entry name" value="CONSERVED PROTEIN"/>
    <property type="match status" value="1"/>
</dbReference>
<dbReference type="EMBL" id="JBHSOE010000050">
    <property type="protein sequence ID" value="MFC5658752.1"/>
    <property type="molecule type" value="Genomic_DNA"/>
</dbReference>